<evidence type="ECO:0000256" key="5">
    <source>
        <dbReference type="ARBA" id="ARBA00023288"/>
    </source>
</evidence>
<evidence type="ECO:0000256" key="7">
    <source>
        <dbReference type="PROSITE-ProRule" id="PRU00339"/>
    </source>
</evidence>
<dbReference type="InterPro" id="IPR019734">
    <property type="entry name" value="TPR_rpt"/>
</dbReference>
<dbReference type="PROSITE" id="PS51257">
    <property type="entry name" value="PROKAR_LIPOPROTEIN"/>
    <property type="match status" value="1"/>
</dbReference>
<reference evidence="9 10" key="1">
    <citation type="submission" date="2019-06" db="EMBL/GenBank/DDBJ databases">
        <title>Whole genome sequence for Rhodospirillaceae sp. R148.</title>
        <authorList>
            <person name="Wang G."/>
        </authorList>
    </citation>
    <scope>NUCLEOTIDE SEQUENCE [LARGE SCALE GENOMIC DNA]</scope>
    <source>
        <strain evidence="9 10">R148</strain>
    </source>
</reference>
<dbReference type="GO" id="GO:0043165">
    <property type="term" value="P:Gram-negative-bacterium-type cell outer membrane assembly"/>
    <property type="evidence" value="ECO:0007669"/>
    <property type="project" value="UniProtKB-UniRule"/>
</dbReference>
<dbReference type="EMBL" id="VHSH01000015">
    <property type="protein sequence ID" value="TQV70824.1"/>
    <property type="molecule type" value="Genomic_DNA"/>
</dbReference>
<feature type="domain" description="Outer membrane lipoprotein BamD-like" evidence="8">
    <location>
        <begin position="29"/>
        <end position="223"/>
    </location>
</feature>
<sequence>MTIRMVAALGILGLAAGCSSDDEAPYLEQPVEELYNGATDELLQSNFEEAARLYDEVERQHPYSVWASKAQLMAAYAFYQDNKYDDAINTLDRFIQLHPGNKDIAYAYYLKAISYYEQISDVARDQKTTRQALEALDEVVRRFPETKYARDAELKIDLARDHLAGKHMEIGRYYLNRGEYLAAINRFRTVVEDYQTTTHVPEALHRLVESYVSIGVVTEAQATASVLGYNFPGSDWYIDSYALLTGEDLRPVESEGSWISRVWNSVI</sequence>
<keyword evidence="5 6" id="KW-0449">Lipoprotein</keyword>
<evidence type="ECO:0000313" key="10">
    <source>
        <dbReference type="Proteomes" id="UP000315252"/>
    </source>
</evidence>
<dbReference type="PROSITE" id="PS50005">
    <property type="entry name" value="TPR"/>
    <property type="match status" value="1"/>
</dbReference>
<accession>A0A545T0S8</accession>
<keyword evidence="10" id="KW-1185">Reference proteome</keyword>
<comment type="function">
    <text evidence="6">Part of the outer membrane protein assembly complex, which is involved in assembly and insertion of beta-barrel proteins into the outer membrane.</text>
</comment>
<dbReference type="InterPro" id="IPR011990">
    <property type="entry name" value="TPR-like_helical_dom_sf"/>
</dbReference>
<keyword evidence="1 6" id="KW-0732">Signal</keyword>
<dbReference type="OrthoDB" id="9804044at2"/>
<dbReference type="AlphaFoldDB" id="A0A545T0S8"/>
<name>A0A545T0S8_9PROT</name>
<dbReference type="Pfam" id="PF13525">
    <property type="entry name" value="YfiO"/>
    <property type="match status" value="1"/>
</dbReference>
<comment type="caution">
    <text evidence="9">The sequence shown here is derived from an EMBL/GenBank/DDBJ whole genome shotgun (WGS) entry which is preliminary data.</text>
</comment>
<dbReference type="SUPFAM" id="SSF48452">
    <property type="entry name" value="TPR-like"/>
    <property type="match status" value="1"/>
</dbReference>
<dbReference type="InterPro" id="IPR039565">
    <property type="entry name" value="BamD-like"/>
</dbReference>
<organism evidence="9 10">
    <name type="scientific">Denitrobaculum tricleocarpae</name>
    <dbReference type="NCBI Taxonomy" id="2591009"/>
    <lineage>
        <taxon>Bacteria</taxon>
        <taxon>Pseudomonadati</taxon>
        <taxon>Pseudomonadota</taxon>
        <taxon>Alphaproteobacteria</taxon>
        <taxon>Rhodospirillales</taxon>
        <taxon>Rhodospirillaceae</taxon>
        <taxon>Denitrobaculum</taxon>
    </lineage>
</organism>
<keyword evidence="2 6" id="KW-0472">Membrane</keyword>
<dbReference type="NCBIfam" id="TIGR03302">
    <property type="entry name" value="OM_YfiO"/>
    <property type="match status" value="1"/>
</dbReference>
<dbReference type="Gene3D" id="1.25.40.10">
    <property type="entry name" value="Tetratricopeptide repeat domain"/>
    <property type="match status" value="1"/>
</dbReference>
<evidence type="ECO:0000259" key="8">
    <source>
        <dbReference type="Pfam" id="PF13525"/>
    </source>
</evidence>
<dbReference type="Proteomes" id="UP000315252">
    <property type="component" value="Unassembled WGS sequence"/>
</dbReference>
<evidence type="ECO:0000256" key="4">
    <source>
        <dbReference type="ARBA" id="ARBA00023237"/>
    </source>
</evidence>
<comment type="subunit">
    <text evidence="6">Part of the Bam complex.</text>
</comment>
<dbReference type="RefSeq" id="WP_142899631.1">
    <property type="nucleotide sequence ID" value="NZ_ML660066.1"/>
</dbReference>
<evidence type="ECO:0000313" key="9">
    <source>
        <dbReference type="EMBL" id="TQV70824.1"/>
    </source>
</evidence>
<comment type="subcellular location">
    <subcellularLocation>
        <location evidence="6">Cell outer membrane</location>
        <topology evidence="6">Lipid-anchor</topology>
    </subcellularLocation>
</comment>
<dbReference type="PANTHER" id="PTHR37423:SF1">
    <property type="entry name" value="OUTER MEMBRANE PROTEIN ASSEMBLY FACTOR BAMD"/>
    <property type="match status" value="1"/>
</dbReference>
<dbReference type="GO" id="GO:0051205">
    <property type="term" value="P:protein insertion into membrane"/>
    <property type="evidence" value="ECO:0007669"/>
    <property type="project" value="UniProtKB-UniRule"/>
</dbReference>
<evidence type="ECO:0000256" key="2">
    <source>
        <dbReference type="ARBA" id="ARBA00023136"/>
    </source>
</evidence>
<evidence type="ECO:0000256" key="3">
    <source>
        <dbReference type="ARBA" id="ARBA00023139"/>
    </source>
</evidence>
<dbReference type="GO" id="GO:1990063">
    <property type="term" value="C:Bam protein complex"/>
    <property type="evidence" value="ECO:0007669"/>
    <property type="project" value="TreeGrafter"/>
</dbReference>
<dbReference type="HAMAP" id="MF_00922">
    <property type="entry name" value="OM_assembly_BamD"/>
    <property type="match status" value="1"/>
</dbReference>
<gene>
    <name evidence="6" type="primary">bamD</name>
    <name evidence="9" type="ORF">FKG95_27270</name>
</gene>
<keyword evidence="3 6" id="KW-0564">Palmitate</keyword>
<protein>
    <recommendedName>
        <fullName evidence="6">Outer membrane protein assembly factor BamD</fullName>
    </recommendedName>
</protein>
<feature type="repeat" description="TPR" evidence="7">
    <location>
        <begin position="68"/>
        <end position="101"/>
    </location>
</feature>
<keyword evidence="4 6" id="KW-0998">Cell outer membrane</keyword>
<comment type="similarity">
    <text evidence="6">Belongs to the BamD family.</text>
</comment>
<keyword evidence="7" id="KW-0802">TPR repeat</keyword>
<evidence type="ECO:0000256" key="1">
    <source>
        <dbReference type="ARBA" id="ARBA00022729"/>
    </source>
</evidence>
<dbReference type="CDD" id="cd15830">
    <property type="entry name" value="BamD"/>
    <property type="match status" value="1"/>
</dbReference>
<dbReference type="InterPro" id="IPR017689">
    <property type="entry name" value="BamD"/>
</dbReference>
<dbReference type="PANTHER" id="PTHR37423">
    <property type="entry name" value="SOLUBLE LYTIC MUREIN TRANSGLYCOSYLASE-RELATED"/>
    <property type="match status" value="1"/>
</dbReference>
<proteinExistence type="inferred from homology"/>
<evidence type="ECO:0000256" key="6">
    <source>
        <dbReference type="HAMAP-Rule" id="MF_00922"/>
    </source>
</evidence>